<dbReference type="Pfam" id="PF00145">
    <property type="entry name" value="DNA_methylase"/>
    <property type="match status" value="1"/>
</dbReference>
<evidence type="ECO:0000256" key="5">
    <source>
        <dbReference type="PROSITE-ProRule" id="PRU01016"/>
    </source>
</evidence>
<dbReference type="InterPro" id="IPR001525">
    <property type="entry name" value="C5_MeTfrase"/>
</dbReference>
<dbReference type="PROSITE" id="PS51679">
    <property type="entry name" value="SAM_MT_C5"/>
    <property type="match status" value="1"/>
</dbReference>
<dbReference type="EC" id="2.1.1.37" evidence="7"/>
<keyword evidence="2 5" id="KW-0808">Transferase</keyword>
<dbReference type="Gene3D" id="3.40.50.150">
    <property type="entry name" value="Vaccinia Virus protein VP39"/>
    <property type="match status" value="1"/>
</dbReference>
<keyword evidence="1 5" id="KW-0489">Methyltransferase</keyword>
<dbReference type="GO" id="GO:0009307">
    <property type="term" value="P:DNA restriction-modification system"/>
    <property type="evidence" value="ECO:0007669"/>
    <property type="project" value="UniProtKB-KW"/>
</dbReference>
<evidence type="ECO:0000256" key="7">
    <source>
        <dbReference type="RuleBase" id="RU000417"/>
    </source>
</evidence>
<dbReference type="Gene3D" id="3.90.120.10">
    <property type="entry name" value="DNA Methylase, subunit A, domain 2"/>
    <property type="match status" value="1"/>
</dbReference>
<dbReference type="RefSeq" id="WP_100415286.1">
    <property type="nucleotide sequence ID" value="NZ_PGEZ01000002.1"/>
</dbReference>
<keyword evidence="9" id="KW-1185">Reference proteome</keyword>
<dbReference type="Proteomes" id="UP000230842">
    <property type="component" value="Unassembled WGS sequence"/>
</dbReference>
<dbReference type="NCBIfam" id="TIGR00675">
    <property type="entry name" value="dcm"/>
    <property type="match status" value="1"/>
</dbReference>
<accession>A0A2M9B739</accession>
<evidence type="ECO:0000256" key="4">
    <source>
        <dbReference type="ARBA" id="ARBA00022747"/>
    </source>
</evidence>
<dbReference type="PANTHER" id="PTHR46098:SF1">
    <property type="entry name" value="TRNA (CYTOSINE(38)-C(5))-METHYLTRANSFERASE"/>
    <property type="match status" value="1"/>
</dbReference>
<protein>
    <recommendedName>
        <fullName evidence="7">Cytosine-specific methyltransferase</fullName>
        <ecNumber evidence="7">2.1.1.37</ecNumber>
    </recommendedName>
</protein>
<dbReference type="InterPro" id="IPR050750">
    <property type="entry name" value="C5-MTase"/>
</dbReference>
<dbReference type="SUPFAM" id="SSF53335">
    <property type="entry name" value="S-adenosyl-L-methionine-dependent methyltransferases"/>
    <property type="match status" value="1"/>
</dbReference>
<dbReference type="InterPro" id="IPR018117">
    <property type="entry name" value="C5_DNA_meth_AS"/>
</dbReference>
<dbReference type="InterPro" id="IPR029063">
    <property type="entry name" value="SAM-dependent_MTases_sf"/>
</dbReference>
<dbReference type="AlphaFoldDB" id="A0A2M9B739"/>
<sequence length="433" mass="49091">MSFSYIDLFAGIGGFHAALGALGGDLTLAVELDEAARETYKRNWGVDPEHDVVEMAGPRLEEIGHHSVLAGGFPCQPFSKSGRQRGMEERRGQLFTEIVKILKRYRPPLVVLENVRNIAGPRQQSTWREVIGGLREAGYRVSATPCVISPHRLSPTVGGAPQSRDRVYIMGTYVGERAVRDVHVEPSVARVPDLSWSPDAWDLLQQIVDPDESVEHSRYRFSSEEREWLDVWNDFLRRTRDIRLPGFPLWSTYWSDDAVVDPDAPRWKQVLEQKNIDFYCDHRSIIRAWLRANPRLNSFPLSRQKLEWQAQDSPRDLDQCLLHLRPSGIRAKKLTYSPALVAMAQTPLIGPLGRRMSPREAARLQGFPDWFQLDHQPDSRSFKQLGNAINIGVAYFAIRRHVARDADLIAEQGGQSLVDAVLASPDLPVIRRP</sequence>
<reference evidence="8 9" key="1">
    <citation type="submission" date="2017-11" db="EMBL/GenBank/DDBJ databases">
        <title>Genomic Encyclopedia of Archaeal and Bacterial Type Strains, Phase II (KMG-II): From Individual Species to Whole Genera.</title>
        <authorList>
            <person name="Goeker M."/>
        </authorList>
    </citation>
    <scope>NUCLEOTIDE SEQUENCE [LARGE SCALE GENOMIC DNA]</scope>
    <source>
        <strain evidence="8 9">DSM 27763</strain>
    </source>
</reference>
<keyword evidence="4" id="KW-0680">Restriction system</keyword>
<comment type="similarity">
    <text evidence="5 6">Belongs to the class I-like SAM-binding methyltransferase superfamily. C5-methyltransferase family.</text>
</comment>
<feature type="active site" evidence="5">
    <location>
        <position position="75"/>
    </location>
</feature>
<dbReference type="PRINTS" id="PR00105">
    <property type="entry name" value="C5METTRFRASE"/>
</dbReference>
<evidence type="ECO:0000256" key="1">
    <source>
        <dbReference type="ARBA" id="ARBA00022603"/>
    </source>
</evidence>
<dbReference type="EMBL" id="PGEZ01000002">
    <property type="protein sequence ID" value="PJJ53773.1"/>
    <property type="molecule type" value="Genomic_DNA"/>
</dbReference>
<organism evidence="8 9">
    <name type="scientific">Mumia flava</name>
    <dbReference type="NCBI Taxonomy" id="1348852"/>
    <lineage>
        <taxon>Bacteria</taxon>
        <taxon>Bacillati</taxon>
        <taxon>Actinomycetota</taxon>
        <taxon>Actinomycetes</taxon>
        <taxon>Propionibacteriales</taxon>
        <taxon>Nocardioidaceae</taxon>
        <taxon>Mumia</taxon>
    </lineage>
</organism>
<keyword evidence="3 5" id="KW-0949">S-adenosyl-L-methionine</keyword>
<evidence type="ECO:0000313" key="9">
    <source>
        <dbReference type="Proteomes" id="UP000230842"/>
    </source>
</evidence>
<gene>
    <name evidence="8" type="ORF">CLV56_3268</name>
</gene>
<evidence type="ECO:0000256" key="2">
    <source>
        <dbReference type="ARBA" id="ARBA00022679"/>
    </source>
</evidence>
<name>A0A2M9B739_9ACTN</name>
<evidence type="ECO:0000313" key="8">
    <source>
        <dbReference type="EMBL" id="PJJ53773.1"/>
    </source>
</evidence>
<dbReference type="GO" id="GO:0032259">
    <property type="term" value="P:methylation"/>
    <property type="evidence" value="ECO:0007669"/>
    <property type="project" value="UniProtKB-KW"/>
</dbReference>
<comment type="caution">
    <text evidence="8">The sequence shown here is derived from an EMBL/GenBank/DDBJ whole genome shotgun (WGS) entry which is preliminary data.</text>
</comment>
<proteinExistence type="inferred from homology"/>
<dbReference type="PANTHER" id="PTHR46098">
    <property type="entry name" value="TRNA (CYTOSINE(38)-C(5))-METHYLTRANSFERASE"/>
    <property type="match status" value="1"/>
</dbReference>
<comment type="catalytic activity">
    <reaction evidence="7">
        <text>a 2'-deoxycytidine in DNA + S-adenosyl-L-methionine = a 5-methyl-2'-deoxycytidine in DNA + S-adenosyl-L-homocysteine + H(+)</text>
        <dbReference type="Rhea" id="RHEA:13681"/>
        <dbReference type="Rhea" id="RHEA-COMP:11369"/>
        <dbReference type="Rhea" id="RHEA-COMP:11370"/>
        <dbReference type="ChEBI" id="CHEBI:15378"/>
        <dbReference type="ChEBI" id="CHEBI:57856"/>
        <dbReference type="ChEBI" id="CHEBI:59789"/>
        <dbReference type="ChEBI" id="CHEBI:85452"/>
        <dbReference type="ChEBI" id="CHEBI:85454"/>
        <dbReference type="EC" id="2.1.1.37"/>
    </reaction>
</comment>
<dbReference type="PROSITE" id="PS00094">
    <property type="entry name" value="C5_MTASE_1"/>
    <property type="match status" value="1"/>
</dbReference>
<dbReference type="GO" id="GO:0003886">
    <property type="term" value="F:DNA (cytosine-5-)-methyltransferase activity"/>
    <property type="evidence" value="ECO:0007669"/>
    <property type="project" value="UniProtKB-EC"/>
</dbReference>
<evidence type="ECO:0000256" key="6">
    <source>
        <dbReference type="RuleBase" id="RU000416"/>
    </source>
</evidence>
<dbReference type="OrthoDB" id="9813719at2"/>
<evidence type="ECO:0000256" key="3">
    <source>
        <dbReference type="ARBA" id="ARBA00022691"/>
    </source>
</evidence>